<dbReference type="EMBL" id="QAYC01000027">
    <property type="protein sequence ID" value="PTW39240.1"/>
    <property type="molecule type" value="Genomic_DNA"/>
</dbReference>
<gene>
    <name evidence="2" type="ORF">C8N38_1274</name>
</gene>
<feature type="signal peptide" evidence="1">
    <location>
        <begin position="1"/>
        <end position="22"/>
    </location>
</feature>
<reference evidence="2 3" key="1">
    <citation type="submission" date="2018-04" db="EMBL/GenBank/DDBJ databases">
        <title>Genomic Encyclopedia of Archaeal and Bacterial Type Strains, Phase II (KMG-II): from individual species to whole genera.</title>
        <authorList>
            <person name="Goeker M."/>
        </authorList>
    </citation>
    <scope>NUCLEOTIDE SEQUENCE [LARGE SCALE GENOMIC DNA]</scope>
    <source>
        <strain evidence="2 3">DSM 19783</strain>
    </source>
</reference>
<dbReference type="NCBIfam" id="NF037952">
    <property type="entry name" value="spanin2_3"/>
    <property type="match status" value="1"/>
</dbReference>
<evidence type="ECO:0000256" key="1">
    <source>
        <dbReference type="SAM" id="SignalP"/>
    </source>
</evidence>
<feature type="chain" id="PRO_5034044396" description="Lipoprotein" evidence="1">
    <location>
        <begin position="23"/>
        <end position="119"/>
    </location>
</feature>
<dbReference type="RefSeq" id="WP_108028908.1">
    <property type="nucleotide sequence ID" value="NZ_QAYC01000027.1"/>
</dbReference>
<dbReference type="OrthoDB" id="7874158at2"/>
<evidence type="ECO:0000313" key="2">
    <source>
        <dbReference type="EMBL" id="PTW39240.1"/>
    </source>
</evidence>
<sequence>MPVRPRLILAAALLLAGCGGLPVPLGPNVAANVQAGAENVQGLKVENAPSIVRPRAREIRQEQSENRLRADRVETVIVNEIPAWIVLVALIGWIAPSPGEIARRIGQAVRGKRVDTSSQ</sequence>
<proteinExistence type="predicted"/>
<organism evidence="2 3">
    <name type="scientific">Rhodovulum kholense</name>
    <dbReference type="NCBI Taxonomy" id="453584"/>
    <lineage>
        <taxon>Bacteria</taxon>
        <taxon>Pseudomonadati</taxon>
        <taxon>Pseudomonadota</taxon>
        <taxon>Alphaproteobacteria</taxon>
        <taxon>Rhodobacterales</taxon>
        <taxon>Paracoccaceae</taxon>
        <taxon>Rhodovulum</taxon>
    </lineage>
</organism>
<accession>A0A8E2VH26</accession>
<protein>
    <recommendedName>
        <fullName evidence="4">Lipoprotein</fullName>
    </recommendedName>
</protein>
<comment type="caution">
    <text evidence="2">The sequence shown here is derived from an EMBL/GenBank/DDBJ whole genome shotgun (WGS) entry which is preliminary data.</text>
</comment>
<evidence type="ECO:0000313" key="3">
    <source>
        <dbReference type="Proteomes" id="UP000244037"/>
    </source>
</evidence>
<dbReference type="AlphaFoldDB" id="A0A8E2VH26"/>
<keyword evidence="1" id="KW-0732">Signal</keyword>
<evidence type="ECO:0008006" key="4">
    <source>
        <dbReference type="Google" id="ProtNLM"/>
    </source>
</evidence>
<dbReference type="PROSITE" id="PS51257">
    <property type="entry name" value="PROKAR_LIPOPROTEIN"/>
    <property type="match status" value="1"/>
</dbReference>
<dbReference type="Proteomes" id="UP000244037">
    <property type="component" value="Unassembled WGS sequence"/>
</dbReference>
<keyword evidence="3" id="KW-1185">Reference proteome</keyword>
<name>A0A8E2VH26_9RHOB</name>